<dbReference type="SMART" id="SM00256">
    <property type="entry name" value="FBOX"/>
    <property type="match status" value="1"/>
</dbReference>
<dbReference type="RefSeq" id="XP_004496864.1">
    <property type="nucleotide sequence ID" value="XM_004496807.3"/>
</dbReference>
<sequence length="464" mass="52044">MKLRLRSFESKETLKIEVPDPCSFHQLKQTISHAISSSSSSSSSLHLSLNRKDEIDASSPEDSLHSIGIATGDLIFYTFNPNTFSRETLPHKPTPQQEPHSNHRPIIQDSPENNAGDTHSIPIGEKSPALNPADSENVEMVDVSDEAVVVLKNNSEPEFVKRVLKEALGDDFSDFKLLVFAVHAVILESGFVRVDQVSGMAISCSHLLDDCSSSSMISLRYTLPEILTNGSSHAVNLKIQKLGNFVNVCGSLCDDVGSRVHRVYLDKCRFAKPLEFMMLESSESNASGVNDGGDEVFELWKIVKDRLALPLLIDLCDKVGLDLPPCFMRLPMELKLLIFEYLPGDDLAKVCCTCSELQYLASNDELWKKKFEEEFGQRMDGGKFFKNLFAHYRATKKKAEQPLPVRIRRSGIMRYFQRRRGPIPFGRPPIWGGEFDLHPGFGLNLPAYSPRRTFIPPCHLGEFQ</sequence>
<accession>A0A1S2Y0I5</accession>
<dbReference type="InterPro" id="IPR036047">
    <property type="entry name" value="F-box-like_dom_sf"/>
</dbReference>
<evidence type="ECO:0000313" key="3">
    <source>
        <dbReference type="Proteomes" id="UP000087171"/>
    </source>
</evidence>
<dbReference type="Gene3D" id="3.40.1000.30">
    <property type="match status" value="1"/>
</dbReference>
<dbReference type="OrthoDB" id="101791at2759"/>
<dbReference type="InterPro" id="IPR001810">
    <property type="entry name" value="F-box_dom"/>
</dbReference>
<dbReference type="PaxDb" id="3827-XP_004496863.1"/>
<dbReference type="KEGG" id="cam:101513685"/>
<dbReference type="PANTHER" id="PTHR47602">
    <property type="entry name" value="F-BOX PROTEIN SKIP22"/>
    <property type="match status" value="1"/>
</dbReference>
<reference evidence="4" key="2">
    <citation type="submission" date="2025-08" db="UniProtKB">
        <authorList>
            <consortium name="RefSeq"/>
        </authorList>
    </citation>
    <scope>IDENTIFICATION</scope>
    <source>
        <tissue evidence="4">Etiolated seedlings</tissue>
    </source>
</reference>
<dbReference type="STRING" id="3827.A0A1S2Y0I5"/>
<dbReference type="SUPFAM" id="SSF81383">
    <property type="entry name" value="F-box domain"/>
    <property type="match status" value="1"/>
</dbReference>
<name>A0A1S2Y0I5_CICAR</name>
<protein>
    <submittedName>
        <fullName evidence="4">F-box protein SKIP22-like</fullName>
    </submittedName>
</protein>
<evidence type="ECO:0000259" key="2">
    <source>
        <dbReference type="PROSITE" id="PS50181"/>
    </source>
</evidence>
<evidence type="ECO:0000256" key="1">
    <source>
        <dbReference type="SAM" id="MobiDB-lite"/>
    </source>
</evidence>
<dbReference type="AlphaFoldDB" id="A0A1S2Y0I5"/>
<dbReference type="Proteomes" id="UP000087171">
    <property type="component" value="Chromosome Ca4"/>
</dbReference>
<dbReference type="Pfam" id="PF12937">
    <property type="entry name" value="F-box-like"/>
    <property type="match status" value="1"/>
</dbReference>
<dbReference type="PROSITE" id="PS50181">
    <property type="entry name" value="FBOX"/>
    <property type="match status" value="1"/>
</dbReference>
<dbReference type="eggNOG" id="ENOG502QTNJ">
    <property type="taxonomic scope" value="Eukaryota"/>
</dbReference>
<reference evidence="3" key="1">
    <citation type="journal article" date="2013" name="Nat. Biotechnol.">
        <title>Draft genome sequence of chickpea (Cicer arietinum) provides a resource for trait improvement.</title>
        <authorList>
            <person name="Varshney R.K."/>
            <person name="Song C."/>
            <person name="Saxena R.K."/>
            <person name="Azam S."/>
            <person name="Yu S."/>
            <person name="Sharpe A.G."/>
            <person name="Cannon S."/>
            <person name="Baek J."/>
            <person name="Rosen B.D."/>
            <person name="Tar'an B."/>
            <person name="Millan T."/>
            <person name="Zhang X."/>
            <person name="Ramsay L.D."/>
            <person name="Iwata A."/>
            <person name="Wang Y."/>
            <person name="Nelson W."/>
            <person name="Farmer A.D."/>
            <person name="Gaur P.M."/>
            <person name="Soderlund C."/>
            <person name="Penmetsa R.V."/>
            <person name="Xu C."/>
            <person name="Bharti A.K."/>
            <person name="He W."/>
            <person name="Winter P."/>
            <person name="Zhao S."/>
            <person name="Hane J.K."/>
            <person name="Carrasquilla-Garcia N."/>
            <person name="Condie J.A."/>
            <person name="Upadhyaya H.D."/>
            <person name="Luo M.C."/>
            <person name="Thudi M."/>
            <person name="Gowda C.L."/>
            <person name="Singh N.P."/>
            <person name="Lichtenzveig J."/>
            <person name="Gali K.K."/>
            <person name="Rubio J."/>
            <person name="Nadarajan N."/>
            <person name="Dolezel J."/>
            <person name="Bansal K.C."/>
            <person name="Xu X."/>
            <person name="Edwards D."/>
            <person name="Zhang G."/>
            <person name="Kahl G."/>
            <person name="Gil J."/>
            <person name="Singh K.B."/>
            <person name="Datta S.K."/>
            <person name="Jackson S.A."/>
            <person name="Wang J."/>
            <person name="Cook D.R."/>
        </authorList>
    </citation>
    <scope>NUCLEOTIDE SEQUENCE [LARGE SCALE GENOMIC DNA]</scope>
    <source>
        <strain evidence="3">cv. CDC Frontier</strain>
    </source>
</reference>
<keyword evidence="3" id="KW-1185">Reference proteome</keyword>
<feature type="domain" description="F-box" evidence="2">
    <location>
        <begin position="324"/>
        <end position="370"/>
    </location>
</feature>
<feature type="region of interest" description="Disordered" evidence="1">
    <location>
        <begin position="86"/>
        <end position="133"/>
    </location>
</feature>
<organism evidence="3 4">
    <name type="scientific">Cicer arietinum</name>
    <name type="common">Chickpea</name>
    <name type="synonym">Garbanzo</name>
    <dbReference type="NCBI Taxonomy" id="3827"/>
    <lineage>
        <taxon>Eukaryota</taxon>
        <taxon>Viridiplantae</taxon>
        <taxon>Streptophyta</taxon>
        <taxon>Embryophyta</taxon>
        <taxon>Tracheophyta</taxon>
        <taxon>Spermatophyta</taxon>
        <taxon>Magnoliopsida</taxon>
        <taxon>eudicotyledons</taxon>
        <taxon>Gunneridae</taxon>
        <taxon>Pentapetalae</taxon>
        <taxon>rosids</taxon>
        <taxon>fabids</taxon>
        <taxon>Fabales</taxon>
        <taxon>Fabaceae</taxon>
        <taxon>Papilionoideae</taxon>
        <taxon>50 kb inversion clade</taxon>
        <taxon>NPAAA clade</taxon>
        <taxon>Hologalegina</taxon>
        <taxon>IRL clade</taxon>
        <taxon>Cicereae</taxon>
        <taxon>Cicer</taxon>
    </lineage>
</organism>
<dbReference type="Gene3D" id="3.10.20.90">
    <property type="entry name" value="Phosphatidylinositol 3-kinase Catalytic Subunit, Chain A, domain 1"/>
    <property type="match status" value="1"/>
</dbReference>
<dbReference type="CDD" id="cd22165">
    <property type="entry name" value="F-box_AtSKIP22-like"/>
    <property type="match status" value="1"/>
</dbReference>
<evidence type="ECO:0000313" key="4">
    <source>
        <dbReference type="RefSeq" id="XP_004496864.1"/>
    </source>
</evidence>
<dbReference type="Gene3D" id="1.20.1280.50">
    <property type="match status" value="1"/>
</dbReference>
<dbReference type="PANTHER" id="PTHR47602:SF2">
    <property type="entry name" value="F-BOX PROTEIN SKIP22"/>
    <property type="match status" value="1"/>
</dbReference>
<proteinExistence type="predicted"/>
<dbReference type="GeneID" id="101513685"/>
<gene>
    <name evidence="4" type="primary">LOC101513685</name>
</gene>